<keyword evidence="6" id="KW-0418">Kinase</keyword>
<evidence type="ECO:0000256" key="2">
    <source>
        <dbReference type="ARBA" id="ARBA00012438"/>
    </source>
</evidence>
<dbReference type="InterPro" id="IPR029016">
    <property type="entry name" value="GAF-like_dom_sf"/>
</dbReference>
<feature type="region of interest" description="Disordered" evidence="8">
    <location>
        <begin position="1"/>
        <end position="20"/>
    </location>
</feature>
<dbReference type="PANTHER" id="PTHR41523">
    <property type="entry name" value="TWO-COMPONENT SYSTEM SENSOR PROTEIN"/>
    <property type="match status" value="1"/>
</dbReference>
<comment type="catalytic activity">
    <reaction evidence="1">
        <text>ATP + protein L-histidine = ADP + protein N-phospho-L-histidine.</text>
        <dbReference type="EC" id="2.7.13.3"/>
    </reaction>
</comment>
<organism evidence="11 12">
    <name type="scientific">Algimonas ampicilliniresistens</name>
    <dbReference type="NCBI Taxonomy" id="1298735"/>
    <lineage>
        <taxon>Bacteria</taxon>
        <taxon>Pseudomonadati</taxon>
        <taxon>Pseudomonadota</taxon>
        <taxon>Alphaproteobacteria</taxon>
        <taxon>Maricaulales</taxon>
        <taxon>Robiginitomaculaceae</taxon>
        <taxon>Algimonas</taxon>
    </lineage>
</organism>
<gene>
    <name evidence="11" type="ORF">GCM10007853_16230</name>
</gene>
<dbReference type="Gene3D" id="3.30.565.10">
    <property type="entry name" value="Histidine kinase-like ATPase, C-terminal domain"/>
    <property type="match status" value="1"/>
</dbReference>
<evidence type="ECO:0000313" key="12">
    <source>
        <dbReference type="Proteomes" id="UP001161391"/>
    </source>
</evidence>
<dbReference type="InterPro" id="IPR011102">
    <property type="entry name" value="Sig_transdc_His_kinase_HWE"/>
</dbReference>
<feature type="domain" description="GAF" evidence="9">
    <location>
        <begin position="39"/>
        <end position="185"/>
    </location>
</feature>
<sequence>MAVQDAKPDRPNLPNSERPRLLDPDRIERLRASGLMQSLPEPVFDRMVTLASRLLKTPVGLVSLVGEDYQFFKAEHGLEEAGVDTRILPLTYSFCKHVVESGQKLVVTDAPNDPRVSDNLSITEMGVRSYLGIPLTTARGHTFGSVCVLDMKTRNWTDDEIKTLSDVASAVQSEISLRLALNDANRIGIDRDLLMGELNHRVKNLFAMVSGMIGMTARNSDSPQDMAEALRGRINALASAHALVQPAISGEAGIDNGICLSEIARVILAPHSRDGGIKIDGDALFLNSDIGANISLVLHELATNAAKYGAFAHPDGSLSLSWAITASTVSIKWFEFNPSLQILPPETVTSGFGTRLIEAAIQRQMGGTIQRDWRPEGVTVTIDLPLSRIAPSRIG</sequence>
<keyword evidence="3" id="KW-0597">Phosphoprotein</keyword>
<evidence type="ECO:0000256" key="7">
    <source>
        <dbReference type="ARBA" id="ARBA00022840"/>
    </source>
</evidence>
<keyword evidence="5" id="KW-0547">Nucleotide-binding</keyword>
<dbReference type="EMBL" id="BSNK01000002">
    <property type="protein sequence ID" value="GLQ23749.1"/>
    <property type="molecule type" value="Genomic_DNA"/>
</dbReference>
<evidence type="ECO:0000256" key="1">
    <source>
        <dbReference type="ARBA" id="ARBA00000085"/>
    </source>
</evidence>
<dbReference type="Pfam" id="PF07536">
    <property type="entry name" value="HWE_HK"/>
    <property type="match status" value="1"/>
</dbReference>
<feature type="compositionally biased region" description="Basic and acidic residues" evidence="8">
    <location>
        <begin position="1"/>
        <end position="10"/>
    </location>
</feature>
<keyword evidence="4" id="KW-0808">Transferase</keyword>
<evidence type="ECO:0000259" key="10">
    <source>
        <dbReference type="SMART" id="SM00911"/>
    </source>
</evidence>
<evidence type="ECO:0000256" key="3">
    <source>
        <dbReference type="ARBA" id="ARBA00022553"/>
    </source>
</evidence>
<dbReference type="SUPFAM" id="SSF55874">
    <property type="entry name" value="ATPase domain of HSP90 chaperone/DNA topoisomerase II/histidine kinase"/>
    <property type="match status" value="1"/>
</dbReference>
<keyword evidence="7" id="KW-0067">ATP-binding</keyword>
<dbReference type="SMART" id="SM00065">
    <property type="entry name" value="GAF"/>
    <property type="match status" value="1"/>
</dbReference>
<feature type="domain" description="Signal transduction histidine kinase HWE region" evidence="10">
    <location>
        <begin position="197"/>
        <end position="283"/>
    </location>
</feature>
<evidence type="ECO:0000256" key="8">
    <source>
        <dbReference type="SAM" id="MobiDB-lite"/>
    </source>
</evidence>
<evidence type="ECO:0000259" key="9">
    <source>
        <dbReference type="SMART" id="SM00065"/>
    </source>
</evidence>
<reference evidence="11" key="1">
    <citation type="journal article" date="2014" name="Int. J. Syst. Evol. Microbiol.">
        <title>Complete genome of a new Firmicutes species belonging to the dominant human colonic microbiota ('Ruminococcus bicirculans') reveals two chromosomes and a selective capacity to utilize plant glucans.</title>
        <authorList>
            <consortium name="NISC Comparative Sequencing Program"/>
            <person name="Wegmann U."/>
            <person name="Louis P."/>
            <person name="Goesmann A."/>
            <person name="Henrissat B."/>
            <person name="Duncan S.H."/>
            <person name="Flint H.J."/>
        </authorList>
    </citation>
    <scope>NUCLEOTIDE SEQUENCE</scope>
    <source>
        <strain evidence="11">NBRC 108219</strain>
    </source>
</reference>
<protein>
    <recommendedName>
        <fullName evidence="2">histidine kinase</fullName>
        <ecNumber evidence="2">2.7.13.3</ecNumber>
    </recommendedName>
</protein>
<keyword evidence="12" id="KW-1185">Reference proteome</keyword>
<name>A0ABQ5V8A9_9PROT</name>
<dbReference type="Gene3D" id="3.30.450.40">
    <property type="match status" value="1"/>
</dbReference>
<proteinExistence type="predicted"/>
<evidence type="ECO:0000313" key="11">
    <source>
        <dbReference type="EMBL" id="GLQ23749.1"/>
    </source>
</evidence>
<dbReference type="Proteomes" id="UP001161391">
    <property type="component" value="Unassembled WGS sequence"/>
</dbReference>
<accession>A0ABQ5V8A9</accession>
<comment type="caution">
    <text evidence="11">The sequence shown here is derived from an EMBL/GenBank/DDBJ whole genome shotgun (WGS) entry which is preliminary data.</text>
</comment>
<evidence type="ECO:0000256" key="5">
    <source>
        <dbReference type="ARBA" id="ARBA00022741"/>
    </source>
</evidence>
<evidence type="ECO:0000256" key="6">
    <source>
        <dbReference type="ARBA" id="ARBA00022777"/>
    </source>
</evidence>
<dbReference type="EC" id="2.7.13.3" evidence="2"/>
<dbReference type="SMART" id="SM00911">
    <property type="entry name" value="HWE_HK"/>
    <property type="match status" value="1"/>
</dbReference>
<dbReference type="SUPFAM" id="SSF55781">
    <property type="entry name" value="GAF domain-like"/>
    <property type="match status" value="1"/>
</dbReference>
<dbReference type="InterPro" id="IPR036890">
    <property type="entry name" value="HATPase_C_sf"/>
</dbReference>
<dbReference type="InterPro" id="IPR003018">
    <property type="entry name" value="GAF"/>
</dbReference>
<reference evidence="11" key="2">
    <citation type="submission" date="2023-01" db="EMBL/GenBank/DDBJ databases">
        <title>Draft genome sequence of Algimonas ampicilliniresistens strain NBRC 108219.</title>
        <authorList>
            <person name="Sun Q."/>
            <person name="Mori K."/>
        </authorList>
    </citation>
    <scope>NUCLEOTIDE SEQUENCE</scope>
    <source>
        <strain evidence="11">NBRC 108219</strain>
    </source>
</reference>
<dbReference type="PANTHER" id="PTHR41523:SF8">
    <property type="entry name" value="ETHYLENE RESPONSE SENSOR PROTEIN"/>
    <property type="match status" value="1"/>
</dbReference>
<evidence type="ECO:0000256" key="4">
    <source>
        <dbReference type="ARBA" id="ARBA00022679"/>
    </source>
</evidence>
<dbReference type="Pfam" id="PF01590">
    <property type="entry name" value="GAF"/>
    <property type="match status" value="1"/>
</dbReference>